<keyword evidence="2" id="KW-1185">Reference proteome</keyword>
<name>A0A8J2KQQ2_9HEXA</name>
<gene>
    <name evidence="1" type="ORF">AFUS01_LOCUS29451</name>
</gene>
<comment type="caution">
    <text evidence="1">The sequence shown here is derived from an EMBL/GenBank/DDBJ whole genome shotgun (WGS) entry which is preliminary data.</text>
</comment>
<evidence type="ECO:0000313" key="2">
    <source>
        <dbReference type="Proteomes" id="UP000708208"/>
    </source>
</evidence>
<proteinExistence type="predicted"/>
<organism evidence="1 2">
    <name type="scientific">Allacma fusca</name>
    <dbReference type="NCBI Taxonomy" id="39272"/>
    <lineage>
        <taxon>Eukaryota</taxon>
        <taxon>Metazoa</taxon>
        <taxon>Ecdysozoa</taxon>
        <taxon>Arthropoda</taxon>
        <taxon>Hexapoda</taxon>
        <taxon>Collembola</taxon>
        <taxon>Symphypleona</taxon>
        <taxon>Sminthuridae</taxon>
        <taxon>Allacma</taxon>
    </lineage>
</organism>
<protein>
    <submittedName>
        <fullName evidence="1">Uncharacterized protein</fullName>
    </submittedName>
</protein>
<evidence type="ECO:0000313" key="1">
    <source>
        <dbReference type="EMBL" id="CAG7818975.1"/>
    </source>
</evidence>
<dbReference type="EMBL" id="CAJVCH010435843">
    <property type="protein sequence ID" value="CAG7818975.1"/>
    <property type="molecule type" value="Genomic_DNA"/>
</dbReference>
<dbReference type="Proteomes" id="UP000708208">
    <property type="component" value="Unassembled WGS sequence"/>
</dbReference>
<accession>A0A8J2KQQ2</accession>
<reference evidence="1" key="1">
    <citation type="submission" date="2021-06" db="EMBL/GenBank/DDBJ databases">
        <authorList>
            <person name="Hodson N. C."/>
            <person name="Mongue J. A."/>
            <person name="Jaron S. K."/>
        </authorList>
    </citation>
    <scope>NUCLEOTIDE SEQUENCE</scope>
</reference>
<sequence length="68" mass="7781">MHKGALESGRYDRIVDFSPSEESLPDIWMKSDGGIFRGCKFAKRAKRLSCCYGTGCNHFRMTNLYRKG</sequence>
<dbReference type="AlphaFoldDB" id="A0A8J2KQQ2"/>